<evidence type="ECO:0000313" key="8">
    <source>
        <dbReference type="Proteomes" id="UP001386955"/>
    </source>
</evidence>
<protein>
    <recommendedName>
        <fullName evidence="9">Caffeoyl-CoA O-methyltransferase</fullName>
    </recommendedName>
</protein>
<dbReference type="GO" id="GO:0008757">
    <property type="term" value="F:S-adenosylmethionine-dependent methyltransferase activity"/>
    <property type="evidence" value="ECO:0007669"/>
    <property type="project" value="TreeGrafter"/>
</dbReference>
<dbReference type="PROSITE" id="PS51682">
    <property type="entry name" value="SAM_OMT_I"/>
    <property type="match status" value="1"/>
</dbReference>
<dbReference type="SUPFAM" id="SSF53335">
    <property type="entry name" value="S-adenosyl-L-methionine-dependent methyltransferases"/>
    <property type="match status" value="1"/>
</dbReference>
<dbReference type="InterPro" id="IPR002935">
    <property type="entry name" value="SAM_O-MeTrfase"/>
</dbReference>
<evidence type="ECO:0000256" key="3">
    <source>
        <dbReference type="ARBA" id="ARBA00022679"/>
    </source>
</evidence>
<dbReference type="PANTHER" id="PTHR10509:SF34">
    <property type="entry name" value="TAPETUM-SPECIFIC METHYLTRANSFERASE 1"/>
    <property type="match status" value="1"/>
</dbReference>
<evidence type="ECO:0000256" key="1">
    <source>
        <dbReference type="ARBA" id="ARBA00002334"/>
    </source>
</evidence>
<accession>A0AAN9SMQ6</accession>
<keyword evidence="8" id="KW-1185">Reference proteome</keyword>
<evidence type="ECO:0000256" key="5">
    <source>
        <dbReference type="ARBA" id="ARBA00022723"/>
    </source>
</evidence>
<dbReference type="Pfam" id="PF01596">
    <property type="entry name" value="Methyltransf_3"/>
    <property type="match status" value="1"/>
</dbReference>
<dbReference type="AlphaFoldDB" id="A0AAN9SMQ6"/>
<dbReference type="Gene3D" id="3.40.50.150">
    <property type="entry name" value="Vaccinia Virus protein VP39"/>
    <property type="match status" value="1"/>
</dbReference>
<dbReference type="InterPro" id="IPR029063">
    <property type="entry name" value="SAM-dependent_MTases_sf"/>
</dbReference>
<dbReference type="PANTHER" id="PTHR10509">
    <property type="entry name" value="O-METHYLTRANSFERASE-RELATED"/>
    <property type="match status" value="1"/>
</dbReference>
<evidence type="ECO:0008006" key="9">
    <source>
        <dbReference type="Google" id="ProtNLM"/>
    </source>
</evidence>
<dbReference type="GO" id="GO:0032259">
    <property type="term" value="P:methylation"/>
    <property type="evidence" value="ECO:0007669"/>
    <property type="project" value="UniProtKB-KW"/>
</dbReference>
<dbReference type="EMBL" id="JAYMYS010000003">
    <property type="protein sequence ID" value="KAK7400007.1"/>
    <property type="molecule type" value="Genomic_DNA"/>
</dbReference>
<comment type="function">
    <text evidence="1">Methylates caffeoyl-CoA to feruloyl-CoA and 5-hydroxyferuloyl-CoA to sinapoyl-CoA. Plays a role in the synthesis of feruloylated polysaccharides. Involved in the reinforcement of the plant cell wall. Also involved in the responding to wounding or pathogen challenge by the increased formation of cell wall-bound ferulic acid polymers.</text>
</comment>
<keyword evidence="5" id="KW-0479">Metal-binding</keyword>
<comment type="similarity">
    <text evidence="6">Belongs to the class I-like SAM-binding methyltransferase superfamily. Cation-dependent O-methyltransferase family.</text>
</comment>
<comment type="caution">
    <text evidence="7">The sequence shown here is derived from an EMBL/GenBank/DDBJ whole genome shotgun (WGS) entry which is preliminary data.</text>
</comment>
<keyword evidence="2" id="KW-0489">Methyltransferase</keyword>
<organism evidence="7 8">
    <name type="scientific">Psophocarpus tetragonolobus</name>
    <name type="common">Winged bean</name>
    <name type="synonym">Dolichos tetragonolobus</name>
    <dbReference type="NCBI Taxonomy" id="3891"/>
    <lineage>
        <taxon>Eukaryota</taxon>
        <taxon>Viridiplantae</taxon>
        <taxon>Streptophyta</taxon>
        <taxon>Embryophyta</taxon>
        <taxon>Tracheophyta</taxon>
        <taxon>Spermatophyta</taxon>
        <taxon>Magnoliopsida</taxon>
        <taxon>eudicotyledons</taxon>
        <taxon>Gunneridae</taxon>
        <taxon>Pentapetalae</taxon>
        <taxon>rosids</taxon>
        <taxon>fabids</taxon>
        <taxon>Fabales</taxon>
        <taxon>Fabaceae</taxon>
        <taxon>Papilionoideae</taxon>
        <taxon>50 kb inversion clade</taxon>
        <taxon>NPAAA clade</taxon>
        <taxon>indigoferoid/millettioid clade</taxon>
        <taxon>Phaseoleae</taxon>
        <taxon>Psophocarpus</taxon>
    </lineage>
</organism>
<proteinExistence type="inferred from homology"/>
<keyword evidence="3" id="KW-0808">Transferase</keyword>
<evidence type="ECO:0000256" key="2">
    <source>
        <dbReference type="ARBA" id="ARBA00022603"/>
    </source>
</evidence>
<dbReference type="Proteomes" id="UP001386955">
    <property type="component" value="Unassembled WGS sequence"/>
</dbReference>
<dbReference type="GO" id="GO:0008171">
    <property type="term" value="F:O-methyltransferase activity"/>
    <property type="evidence" value="ECO:0007669"/>
    <property type="project" value="InterPro"/>
</dbReference>
<dbReference type="InterPro" id="IPR050362">
    <property type="entry name" value="Cation-dep_OMT"/>
</dbReference>
<evidence type="ECO:0000256" key="6">
    <source>
        <dbReference type="ARBA" id="ARBA00023453"/>
    </source>
</evidence>
<evidence type="ECO:0000256" key="4">
    <source>
        <dbReference type="ARBA" id="ARBA00022691"/>
    </source>
</evidence>
<sequence length="97" mass="11200">MGKHEESFDYVFVDADKINFIKYHELLLKLVKKGGIIVYDNTLWFGTVAMSEDEKMEDALWENRKATQEFNNYIANDTRVESTLLSIGDGVTLCRCL</sequence>
<gene>
    <name evidence="7" type="ORF">VNO78_11205</name>
</gene>
<reference evidence="7 8" key="1">
    <citation type="submission" date="2024-01" db="EMBL/GenBank/DDBJ databases">
        <title>The genomes of 5 underutilized Papilionoideae crops provide insights into root nodulation and disease resistanc.</title>
        <authorList>
            <person name="Jiang F."/>
        </authorList>
    </citation>
    <scope>NUCLEOTIDE SEQUENCE [LARGE SCALE GENOMIC DNA]</scope>
    <source>
        <strain evidence="7">DUOXIRENSHENG_FW03</strain>
        <tissue evidence="7">Leaves</tissue>
    </source>
</reference>
<name>A0AAN9SMQ6_PSOTE</name>
<keyword evidence="4" id="KW-0949">S-adenosyl-L-methionine</keyword>
<dbReference type="GO" id="GO:0046872">
    <property type="term" value="F:metal ion binding"/>
    <property type="evidence" value="ECO:0007669"/>
    <property type="project" value="UniProtKB-KW"/>
</dbReference>
<evidence type="ECO:0000313" key="7">
    <source>
        <dbReference type="EMBL" id="KAK7400007.1"/>
    </source>
</evidence>